<dbReference type="Gene3D" id="3.30.1330.10">
    <property type="entry name" value="PurM-like, N-terminal domain"/>
    <property type="match status" value="1"/>
</dbReference>
<protein>
    <submittedName>
        <fullName evidence="4">Carbamoyl phosphate phosphatase, hydrogenase 3 maturation protein</fullName>
    </submittedName>
</protein>
<feature type="domain" description="PurM-like C-terminal" evidence="3">
    <location>
        <begin position="158"/>
        <end position="309"/>
    </location>
</feature>
<accession>A0A2U3QK48</accession>
<dbReference type="AlphaFoldDB" id="A0A2U3QK48"/>
<dbReference type="Gene3D" id="3.90.650.10">
    <property type="entry name" value="PurM-like C-terminal domain"/>
    <property type="match status" value="1"/>
</dbReference>
<gene>
    <name evidence="4" type="primary">hypE</name>
    <name evidence="4" type="ORF">NBG4_70032</name>
</gene>
<proteinExistence type="inferred from homology"/>
<dbReference type="Pfam" id="PF00586">
    <property type="entry name" value="AIRS"/>
    <property type="match status" value="1"/>
</dbReference>
<dbReference type="PANTHER" id="PTHR30303">
    <property type="entry name" value="HYDROGENASE ISOENZYMES FORMATION PROTEIN HYPE"/>
    <property type="match status" value="1"/>
</dbReference>
<dbReference type="PIRSF" id="PIRSF005644">
    <property type="entry name" value="Hdrgns_mtr_HypE"/>
    <property type="match status" value="1"/>
</dbReference>
<organism evidence="4 5">
    <name type="scientific">Candidatus Sulfobium mesophilum</name>
    <dbReference type="NCBI Taxonomy" id="2016548"/>
    <lineage>
        <taxon>Bacteria</taxon>
        <taxon>Pseudomonadati</taxon>
        <taxon>Nitrospirota</taxon>
        <taxon>Nitrospiria</taxon>
        <taxon>Nitrospirales</taxon>
        <taxon>Nitrospiraceae</taxon>
        <taxon>Candidatus Sulfobium</taxon>
    </lineage>
</organism>
<reference evidence="5" key="1">
    <citation type="submission" date="2018-03" db="EMBL/GenBank/DDBJ databases">
        <authorList>
            <person name="Zecchin S."/>
        </authorList>
    </citation>
    <scope>NUCLEOTIDE SEQUENCE [LARGE SCALE GENOMIC DNA]</scope>
</reference>
<dbReference type="SUPFAM" id="SSF55326">
    <property type="entry name" value="PurM N-terminal domain-like"/>
    <property type="match status" value="1"/>
</dbReference>
<dbReference type="NCBIfam" id="TIGR02124">
    <property type="entry name" value="hypE"/>
    <property type="match status" value="1"/>
</dbReference>
<feature type="domain" description="PurM-like N-terminal" evidence="2">
    <location>
        <begin position="34"/>
        <end position="146"/>
    </location>
</feature>
<evidence type="ECO:0000259" key="2">
    <source>
        <dbReference type="Pfam" id="PF00586"/>
    </source>
</evidence>
<keyword evidence="5" id="KW-1185">Reference proteome</keyword>
<dbReference type="Proteomes" id="UP000245125">
    <property type="component" value="Unassembled WGS sequence"/>
</dbReference>
<evidence type="ECO:0000313" key="4">
    <source>
        <dbReference type="EMBL" id="SPQ01769.1"/>
    </source>
</evidence>
<dbReference type="InterPro" id="IPR011854">
    <property type="entry name" value="HypE"/>
</dbReference>
<dbReference type="InterPro" id="IPR016188">
    <property type="entry name" value="PurM-like_N"/>
</dbReference>
<dbReference type="EMBL" id="OUUY01000119">
    <property type="protein sequence ID" value="SPQ01769.1"/>
    <property type="molecule type" value="Genomic_DNA"/>
</dbReference>
<dbReference type="PANTHER" id="PTHR30303:SF0">
    <property type="entry name" value="CARBAMOYL DEHYDRATASE HYPE"/>
    <property type="match status" value="1"/>
</dbReference>
<dbReference type="InterPro" id="IPR036921">
    <property type="entry name" value="PurM-like_N_sf"/>
</dbReference>
<comment type="similarity">
    <text evidence="1">Belongs to the HypE family.</text>
</comment>
<evidence type="ECO:0000256" key="1">
    <source>
        <dbReference type="ARBA" id="ARBA00006243"/>
    </source>
</evidence>
<dbReference type="GO" id="GO:0051604">
    <property type="term" value="P:protein maturation"/>
    <property type="evidence" value="ECO:0007669"/>
    <property type="project" value="TreeGrafter"/>
</dbReference>
<evidence type="ECO:0000259" key="3">
    <source>
        <dbReference type="Pfam" id="PF02769"/>
    </source>
</evidence>
<dbReference type="SUPFAM" id="SSF56042">
    <property type="entry name" value="PurM C-terminal domain-like"/>
    <property type="match status" value="1"/>
</dbReference>
<sequence>MDLIQLAHGSGGRMMHQLIKEFFVPAFDMRELGDSAVLKNTFSDRIAVTTDSYVVSPLFFPGGDIGRLSVCGTVNDLAVSGATPVYMTAGFIIEEGFPFDHLRRVLASMRSAAREAGVRIVAGDTKVVDRGKADGLFINTAGFGVVDEGLELSSSKVKPGDKVLLSGSMGNHGVAVMAERNGISFEPPLLSDVRPLNTLVRRMLERTDKIHMMRDPTRGGVATTLNEIASESGRCIVVQESAITITPGVRGACELLGLDPLYIANEGILIAVAEPSVAEELADEMRTTSEGVGAAIIGEVVEGPMGTVLLKTSVGGIRIVDMLSGDQLPRIC</sequence>
<dbReference type="InterPro" id="IPR036676">
    <property type="entry name" value="PurM-like_C_sf"/>
</dbReference>
<dbReference type="OrthoDB" id="9801934at2"/>
<name>A0A2U3QK48_9BACT</name>
<dbReference type="InterPro" id="IPR010918">
    <property type="entry name" value="PurM-like_C_dom"/>
</dbReference>
<dbReference type="Pfam" id="PF02769">
    <property type="entry name" value="AIRS_C"/>
    <property type="match status" value="1"/>
</dbReference>
<evidence type="ECO:0000313" key="5">
    <source>
        <dbReference type="Proteomes" id="UP000245125"/>
    </source>
</evidence>
<dbReference type="CDD" id="cd02197">
    <property type="entry name" value="HypE"/>
    <property type="match status" value="1"/>
</dbReference>